<accession>A0ABT5JAM0</accession>
<evidence type="ECO:0000313" key="1">
    <source>
        <dbReference type="EMBL" id="MDC7786736.1"/>
    </source>
</evidence>
<keyword evidence="1" id="KW-0282">Flagellum</keyword>
<organism evidence="1 2">
    <name type="scientific">Rhodoplanes tepidamans</name>
    <name type="common">Rhodoplanes cryptolactis</name>
    <dbReference type="NCBI Taxonomy" id="200616"/>
    <lineage>
        <taxon>Bacteria</taxon>
        <taxon>Pseudomonadati</taxon>
        <taxon>Pseudomonadota</taxon>
        <taxon>Alphaproteobacteria</taxon>
        <taxon>Hyphomicrobiales</taxon>
        <taxon>Nitrobacteraceae</taxon>
        <taxon>Rhodoplanes</taxon>
    </lineage>
</organism>
<name>A0ABT5JAM0_RHOTP</name>
<dbReference type="Pfam" id="PF07309">
    <property type="entry name" value="FlaF"/>
    <property type="match status" value="1"/>
</dbReference>
<comment type="caution">
    <text evidence="1">The sequence shown here is derived from an EMBL/GenBank/DDBJ whole genome shotgun (WGS) entry which is preliminary data.</text>
</comment>
<gene>
    <name evidence="1" type="ORF">PQJ73_13660</name>
</gene>
<dbReference type="InterPro" id="IPR010845">
    <property type="entry name" value="FlaF"/>
</dbReference>
<keyword evidence="2" id="KW-1185">Reference proteome</keyword>
<dbReference type="EMBL" id="JAQQLI010000019">
    <property type="protein sequence ID" value="MDC7786736.1"/>
    <property type="molecule type" value="Genomic_DNA"/>
</dbReference>
<proteinExistence type="predicted"/>
<protein>
    <submittedName>
        <fullName evidence="1">Flagellar biosynthesis regulator FlaF</fullName>
    </submittedName>
</protein>
<evidence type="ECO:0000313" key="2">
    <source>
        <dbReference type="Proteomes" id="UP001165652"/>
    </source>
</evidence>
<dbReference type="Proteomes" id="UP001165652">
    <property type="component" value="Unassembled WGS sequence"/>
</dbReference>
<reference evidence="1" key="2">
    <citation type="submission" date="2023-02" db="EMBL/GenBank/DDBJ databases">
        <authorList>
            <person name="Rayyan A."/>
            <person name="Meyer T."/>
            <person name="Kyndt J.A."/>
        </authorList>
    </citation>
    <scope>NUCLEOTIDE SEQUENCE</scope>
    <source>
        <strain evidence="1">DSM 9987</strain>
    </source>
</reference>
<reference evidence="1" key="1">
    <citation type="journal article" date="2023" name="Microbiol Resour">
        <title>Genome Sequences of Rhodoplanes serenus and Two Thermotolerant Strains, Rhodoplanes tepidamans and 'Rhodoplanes cryptolactis,' Further Refine the Genus.</title>
        <authorList>
            <person name="Rayyan A.A."/>
            <person name="Kyndt J.A."/>
        </authorList>
    </citation>
    <scope>NUCLEOTIDE SEQUENCE</scope>
    <source>
        <strain evidence="1">DSM 9987</strain>
    </source>
</reference>
<sequence>MPCIATANSPERAAPVPRDVQARLLLDAALRLQAVQSRWDGSRAAVDEALSYNRRLWNDLVEAAGDPRPTLPCEVRQSLASLGLYVAHHTDSIAADPRPERSAR</sequence>
<dbReference type="RefSeq" id="WP_272777584.1">
    <property type="nucleotide sequence ID" value="NZ_JAQQLI010000019.1"/>
</dbReference>
<keyword evidence="1" id="KW-0966">Cell projection</keyword>
<keyword evidence="1" id="KW-0969">Cilium</keyword>